<dbReference type="Pfam" id="PF01060">
    <property type="entry name" value="TTR-52"/>
    <property type="match status" value="1"/>
</dbReference>
<evidence type="ECO:0000256" key="3">
    <source>
        <dbReference type="ARBA" id="ARBA00022525"/>
    </source>
</evidence>
<feature type="signal peptide" evidence="5">
    <location>
        <begin position="1"/>
        <end position="18"/>
    </location>
</feature>
<dbReference type="WBParaSite" id="PTRK_0001759400.1">
    <property type="protein sequence ID" value="PTRK_0001759400.1"/>
    <property type="gene ID" value="PTRK_0001759400"/>
</dbReference>
<dbReference type="PANTHER" id="PTHR21700:SF3">
    <property type="entry name" value="TRANSTHYRETIN-LIKE PROTEIN 5"/>
    <property type="match status" value="1"/>
</dbReference>
<dbReference type="Gene3D" id="2.60.40.3330">
    <property type="match status" value="1"/>
</dbReference>
<dbReference type="InterPro" id="IPR038479">
    <property type="entry name" value="Transthyretin-like_sf"/>
</dbReference>
<keyword evidence="3" id="KW-0964">Secreted</keyword>
<evidence type="ECO:0000256" key="2">
    <source>
        <dbReference type="ARBA" id="ARBA00010112"/>
    </source>
</evidence>
<organism evidence="6 7">
    <name type="scientific">Parastrongyloides trichosuri</name>
    <name type="common">Possum-specific nematode worm</name>
    <dbReference type="NCBI Taxonomy" id="131310"/>
    <lineage>
        <taxon>Eukaryota</taxon>
        <taxon>Metazoa</taxon>
        <taxon>Ecdysozoa</taxon>
        <taxon>Nematoda</taxon>
        <taxon>Chromadorea</taxon>
        <taxon>Rhabditida</taxon>
        <taxon>Tylenchina</taxon>
        <taxon>Panagrolaimomorpha</taxon>
        <taxon>Strongyloidoidea</taxon>
        <taxon>Strongyloididae</taxon>
        <taxon>Parastrongyloides</taxon>
    </lineage>
</organism>
<keyword evidence="6" id="KW-1185">Reference proteome</keyword>
<comment type="subcellular location">
    <subcellularLocation>
        <location evidence="1">Secreted</location>
    </subcellularLocation>
</comment>
<dbReference type="PANTHER" id="PTHR21700">
    <property type="entry name" value="TRANSTHYRETIN-LIKE FAMILY PROTEIN-RELATED"/>
    <property type="match status" value="1"/>
</dbReference>
<dbReference type="GO" id="GO:0005576">
    <property type="term" value="C:extracellular region"/>
    <property type="evidence" value="ECO:0007669"/>
    <property type="project" value="UniProtKB-SubCell"/>
</dbReference>
<evidence type="ECO:0000313" key="6">
    <source>
        <dbReference type="Proteomes" id="UP000038045"/>
    </source>
</evidence>
<evidence type="ECO:0000256" key="1">
    <source>
        <dbReference type="ARBA" id="ARBA00004613"/>
    </source>
</evidence>
<comment type="similarity">
    <text evidence="2">Belongs to the nematode transthyretin-like family.</text>
</comment>
<proteinExistence type="inferred from homology"/>
<sequence length="143" mass="15747">MIFKVIILILSIITLSQCLIGRTQSAGVRGRLICDGKPASGVLVKLWDEDDTPGDADDLMAKGKTDRDGNFELKGHTDEMTPIDPKLNIYHDCNDGLKPCQRKFTIKLPNSYISSGKNPKKIYDAGTIQLAGKFPGETRDCLH</sequence>
<evidence type="ECO:0000256" key="5">
    <source>
        <dbReference type="SAM" id="SignalP"/>
    </source>
</evidence>
<evidence type="ECO:0000313" key="7">
    <source>
        <dbReference type="WBParaSite" id="PTRK_0001759400.1"/>
    </source>
</evidence>
<name>A0A0N5A6H1_PARTI</name>
<dbReference type="Proteomes" id="UP000038045">
    <property type="component" value="Unplaced"/>
</dbReference>
<keyword evidence="4 5" id="KW-0732">Signal</keyword>
<dbReference type="AlphaFoldDB" id="A0A0N5A6H1"/>
<dbReference type="InterPro" id="IPR001534">
    <property type="entry name" value="Transthyretin-like"/>
</dbReference>
<accession>A0A0N5A6H1</accession>
<feature type="chain" id="PRO_5005892970" evidence="5">
    <location>
        <begin position="19"/>
        <end position="143"/>
    </location>
</feature>
<reference evidence="7" key="1">
    <citation type="submission" date="2017-02" db="UniProtKB">
        <authorList>
            <consortium name="WormBaseParasite"/>
        </authorList>
    </citation>
    <scope>IDENTIFICATION</scope>
</reference>
<evidence type="ECO:0000256" key="4">
    <source>
        <dbReference type="ARBA" id="ARBA00022729"/>
    </source>
</evidence>
<dbReference type="GO" id="GO:0009986">
    <property type="term" value="C:cell surface"/>
    <property type="evidence" value="ECO:0007669"/>
    <property type="project" value="InterPro"/>
</dbReference>
<protein>
    <submittedName>
        <fullName evidence="7">Transthyretin-like family protein</fullName>
    </submittedName>
</protein>